<evidence type="ECO:0000256" key="2">
    <source>
        <dbReference type="ARBA" id="ARBA00022801"/>
    </source>
</evidence>
<accession>A0A1U7DCI2</accession>
<dbReference type="Pfam" id="PF07859">
    <property type="entry name" value="Abhydrolase_3"/>
    <property type="match status" value="1"/>
</dbReference>
<dbReference type="PANTHER" id="PTHR48081:SF30">
    <property type="entry name" value="ACETYL-HYDROLASE LIPR-RELATED"/>
    <property type="match status" value="1"/>
</dbReference>
<geneLocation type="plasmid" evidence="6">
    <name>ptpro1</name>
</geneLocation>
<evidence type="ECO:0000259" key="4">
    <source>
        <dbReference type="Pfam" id="PF07859"/>
    </source>
</evidence>
<dbReference type="RefSeq" id="WP_076625622.1">
    <property type="nucleotide sequence ID" value="NZ_CP014797.1"/>
</dbReference>
<feature type="compositionally biased region" description="Polar residues" evidence="3">
    <location>
        <begin position="150"/>
        <end position="161"/>
    </location>
</feature>
<protein>
    <submittedName>
        <fullName evidence="5">Esterase/lipase</fullName>
    </submittedName>
</protein>
<comment type="similarity">
    <text evidence="1">Belongs to the 'GDXG' lipolytic enzyme family.</text>
</comment>
<keyword evidence="2" id="KW-0378">Hydrolase</keyword>
<proteinExistence type="inferred from homology"/>
<name>A0A1U7DCI2_9RHOB</name>
<dbReference type="Proteomes" id="UP000186559">
    <property type="component" value="Plasmid pTPRO1"/>
</dbReference>
<evidence type="ECO:0000313" key="5">
    <source>
        <dbReference type="EMBL" id="APX25871.1"/>
    </source>
</evidence>
<feature type="domain" description="Alpha/beta hydrolase fold-3" evidence="4">
    <location>
        <begin position="62"/>
        <end position="247"/>
    </location>
</feature>
<gene>
    <name evidence="5" type="ORF">Ga0080559_TMP388</name>
</gene>
<dbReference type="InterPro" id="IPR013094">
    <property type="entry name" value="AB_hydrolase_3"/>
</dbReference>
<reference evidence="5 6" key="1">
    <citation type="submission" date="2016-03" db="EMBL/GenBank/DDBJ databases">
        <title>Deep-sea bacteria in the southern Pacific.</title>
        <authorList>
            <person name="Tang K."/>
        </authorList>
    </citation>
    <scope>NUCLEOTIDE SEQUENCE [LARGE SCALE GENOMIC DNA]</scope>
    <source>
        <strain evidence="5 6">JLT2016</strain>
        <plasmid evidence="6">Plasmid ptpro1</plasmid>
    </source>
</reference>
<evidence type="ECO:0000256" key="1">
    <source>
        <dbReference type="ARBA" id="ARBA00010515"/>
    </source>
</evidence>
<organism evidence="5 6">
    <name type="scientific">Salipiger profundus</name>
    <dbReference type="NCBI Taxonomy" id="1229727"/>
    <lineage>
        <taxon>Bacteria</taxon>
        <taxon>Pseudomonadati</taxon>
        <taxon>Pseudomonadota</taxon>
        <taxon>Alphaproteobacteria</taxon>
        <taxon>Rhodobacterales</taxon>
        <taxon>Roseobacteraceae</taxon>
        <taxon>Salipiger</taxon>
    </lineage>
</organism>
<dbReference type="AlphaFoldDB" id="A0A1U7DCI2"/>
<keyword evidence="6" id="KW-1185">Reference proteome</keyword>
<feature type="region of interest" description="Disordered" evidence="3">
    <location>
        <begin position="150"/>
        <end position="170"/>
    </location>
</feature>
<evidence type="ECO:0000256" key="3">
    <source>
        <dbReference type="SAM" id="MobiDB-lite"/>
    </source>
</evidence>
<dbReference type="GO" id="GO:0004806">
    <property type="term" value="F:triacylglycerol lipase activity"/>
    <property type="evidence" value="ECO:0007669"/>
    <property type="project" value="TreeGrafter"/>
</dbReference>
<dbReference type="SMR" id="A0A1U7DCI2"/>
<dbReference type="PANTHER" id="PTHR48081">
    <property type="entry name" value="AB HYDROLASE SUPERFAMILY PROTEIN C4A8.06C"/>
    <property type="match status" value="1"/>
</dbReference>
<dbReference type="InterPro" id="IPR050300">
    <property type="entry name" value="GDXG_lipolytic_enzyme"/>
</dbReference>
<sequence>MTTRPDTEADLRGLIRDTAMDGDIPERRDGFRRIASGQPEAMAERVERGGVSALAVGEGPELVWFHGGGYVFGAPETHLVLATALARQGLRVLLPRYRLAPEAPWPAMLEDARAFVAASGPVVLGGDSAGGHLALAVARRTRVEGLALASPNTDRTGQSSTRGRDGDLMNDDATDAELARMAMPGMPPDDPDVSPLVADLSGLPPLHLEAAGAEILLDDSLLLARAAALAGVDVRLRVTPGQFHMFQLWPDVLPRGDESLARLGAFARDALARDTR</sequence>
<dbReference type="Gene3D" id="3.40.50.1820">
    <property type="entry name" value="alpha/beta hydrolase"/>
    <property type="match status" value="1"/>
</dbReference>
<evidence type="ECO:0000313" key="6">
    <source>
        <dbReference type="Proteomes" id="UP000186559"/>
    </source>
</evidence>
<dbReference type="EMBL" id="CP014797">
    <property type="protein sequence ID" value="APX25871.1"/>
    <property type="molecule type" value="Genomic_DNA"/>
</dbReference>
<dbReference type="SUPFAM" id="SSF53474">
    <property type="entry name" value="alpha/beta-Hydrolases"/>
    <property type="match status" value="1"/>
</dbReference>
<keyword evidence="5" id="KW-0614">Plasmid</keyword>
<dbReference type="KEGG" id="tpro:Ga0080559_TMP388"/>
<dbReference type="InterPro" id="IPR029058">
    <property type="entry name" value="AB_hydrolase_fold"/>
</dbReference>